<evidence type="ECO:0000256" key="5">
    <source>
        <dbReference type="ARBA" id="ARBA00022801"/>
    </source>
</evidence>
<dbReference type="InterPro" id="IPR043138">
    <property type="entry name" value="GGT_lsub"/>
</dbReference>
<dbReference type="InterPro" id="IPR055262">
    <property type="entry name" value="GGT_CS"/>
</dbReference>
<keyword evidence="5 9" id="KW-0378">Hydrolase</keyword>
<dbReference type="RefSeq" id="WP_369327954.1">
    <property type="nucleotide sequence ID" value="NZ_JAULBC010000001.1"/>
</dbReference>
<evidence type="ECO:0000256" key="10">
    <source>
        <dbReference type="SAM" id="SignalP"/>
    </source>
</evidence>
<gene>
    <name evidence="11" type="primary">ggt</name>
    <name evidence="11" type="ORF">QTN47_03575</name>
</gene>
<name>A0ABV3Z9L4_9BACT</name>
<protein>
    <recommendedName>
        <fullName evidence="9">Glutathione hydrolase proenzyme</fullName>
        <ecNumber evidence="9">2.3.2.2</ecNumber>
        <ecNumber evidence="9">3.4.19.13</ecNumber>
    </recommendedName>
    <component>
        <recommendedName>
            <fullName evidence="9">Glutathione hydrolase large chain</fullName>
        </recommendedName>
    </component>
    <component>
        <recommendedName>
            <fullName evidence="9">Glutathione hydrolase small chain</fullName>
        </recommendedName>
    </component>
</protein>
<evidence type="ECO:0000256" key="6">
    <source>
        <dbReference type="ARBA" id="ARBA00023145"/>
    </source>
</evidence>
<dbReference type="InterPro" id="IPR029055">
    <property type="entry name" value="Ntn_hydrolases_N"/>
</dbReference>
<dbReference type="PRINTS" id="PR01210">
    <property type="entry name" value="GGTRANSPTASE"/>
</dbReference>
<comment type="catalytic activity">
    <reaction evidence="1 9">
        <text>an S-substituted glutathione + H2O = an S-substituted L-cysteinylglycine + L-glutamate</text>
        <dbReference type="Rhea" id="RHEA:59468"/>
        <dbReference type="ChEBI" id="CHEBI:15377"/>
        <dbReference type="ChEBI" id="CHEBI:29985"/>
        <dbReference type="ChEBI" id="CHEBI:90779"/>
        <dbReference type="ChEBI" id="CHEBI:143103"/>
        <dbReference type="EC" id="3.4.19.13"/>
    </reaction>
</comment>
<dbReference type="PANTHER" id="PTHR43199:SF1">
    <property type="entry name" value="GLUTATHIONE HYDROLASE PROENZYME"/>
    <property type="match status" value="1"/>
</dbReference>
<evidence type="ECO:0000313" key="11">
    <source>
        <dbReference type="EMBL" id="MEX6686557.1"/>
    </source>
</evidence>
<evidence type="ECO:0000256" key="4">
    <source>
        <dbReference type="ARBA" id="ARBA00022679"/>
    </source>
</evidence>
<comment type="similarity">
    <text evidence="3 9">Belongs to the gamma-glutamyltransferase family.</text>
</comment>
<keyword evidence="9" id="KW-0317">Glutathione biosynthesis</keyword>
<keyword evidence="12" id="KW-1185">Reference proteome</keyword>
<dbReference type="EMBL" id="JAULBC010000001">
    <property type="protein sequence ID" value="MEX6686557.1"/>
    <property type="molecule type" value="Genomic_DNA"/>
</dbReference>
<dbReference type="InterPro" id="IPR000101">
    <property type="entry name" value="GGT_peptidase"/>
</dbReference>
<keyword evidence="4 9" id="KW-0808">Transferase</keyword>
<organism evidence="11 12">
    <name type="scientific">Danxiaibacter flavus</name>
    <dbReference type="NCBI Taxonomy" id="3049108"/>
    <lineage>
        <taxon>Bacteria</taxon>
        <taxon>Pseudomonadati</taxon>
        <taxon>Bacteroidota</taxon>
        <taxon>Chitinophagia</taxon>
        <taxon>Chitinophagales</taxon>
        <taxon>Chitinophagaceae</taxon>
        <taxon>Danxiaibacter</taxon>
    </lineage>
</organism>
<evidence type="ECO:0000313" key="12">
    <source>
        <dbReference type="Proteomes" id="UP001560573"/>
    </source>
</evidence>
<evidence type="ECO:0000256" key="1">
    <source>
        <dbReference type="ARBA" id="ARBA00001049"/>
    </source>
</evidence>
<comment type="caution">
    <text evidence="11">The sequence shown here is derived from an EMBL/GenBank/DDBJ whole genome shotgun (WGS) entry which is preliminary data.</text>
</comment>
<reference evidence="11 12" key="1">
    <citation type="submission" date="2023-07" db="EMBL/GenBank/DDBJ databases">
        <authorList>
            <person name="Lian W.-H."/>
        </authorList>
    </citation>
    <scope>NUCLEOTIDE SEQUENCE [LARGE SCALE GENOMIC DNA]</scope>
    <source>
        <strain evidence="11 12">SYSU DXS3180</strain>
    </source>
</reference>
<sequence>MKKNTLLLISLTTLLQSITAQQPLVGAGNKVDPYKYTITKTATFNKASVASAHPLASMVGAAIMQQGGNAFDAAIATQLALAVVYPGAGNLGGGGFLLARKKDGNLIGLDYREKAPASASRDMYLDKEGTAQTTLSQNGHLSSGVPGTVAGLFATFPYAKLPFKTLIQPAIDLAEYGFVITEHEARSLNGNKADFIKYSTKRSAFIKDGEWKAGDTLIQKDLAETLKRIRDNGQKGFYEGLTAELIVNEMERGNGLITLQDLKDYSAKERKPVTFSYRGVEVVSFAPPSSGGILLAQMLKMAEKFPLNEYGFQSPKAVQLMVEVERRAYADRAQYMGDPDFWKVPAKMLMSDTYLTQRMQDYAVDKAGKSTNISYGILKESEETTHLSIMDAEGNMVAVTTTLNNGYGSKTVVGGAGFLLNDEMDDFSIKPGVPNMYGAIGGEANAIQPGKRMLSSMTPTLLLKDNKPFVVVGTPGGTTIPTSVFQSIVNVVDFSMNAEDAVNKPKFHHQWLPDVVYIEKTFLTSTSEALKQMGYTIEQRGAIGRTELIKINGGKLETAADKRGDDSVAGF</sequence>
<comment type="subunit">
    <text evidence="9">This enzyme consists of two polypeptide chains, which are synthesized in precursor form from a single polypeptide.</text>
</comment>
<feature type="signal peptide" evidence="10">
    <location>
        <begin position="1"/>
        <end position="22"/>
    </location>
</feature>
<dbReference type="Proteomes" id="UP001560573">
    <property type="component" value="Unassembled WGS sequence"/>
</dbReference>
<evidence type="ECO:0000256" key="9">
    <source>
        <dbReference type="RuleBase" id="RU368036"/>
    </source>
</evidence>
<dbReference type="GO" id="GO:0103068">
    <property type="term" value="F:leukotriene C4 gamma-glutamyl transferase activity"/>
    <property type="evidence" value="ECO:0007669"/>
    <property type="project" value="UniProtKB-EC"/>
</dbReference>
<evidence type="ECO:0000256" key="2">
    <source>
        <dbReference type="ARBA" id="ARBA00001089"/>
    </source>
</evidence>
<dbReference type="PANTHER" id="PTHR43199">
    <property type="entry name" value="GLUTATHIONE HYDROLASE"/>
    <property type="match status" value="1"/>
</dbReference>
<keyword evidence="7 9" id="KW-0012">Acyltransferase</keyword>
<feature type="chain" id="PRO_5046161534" description="Glutathione hydrolase proenzyme" evidence="10">
    <location>
        <begin position="23"/>
        <end position="571"/>
    </location>
</feature>
<comment type="pathway">
    <text evidence="9">Sulfur metabolism; glutathione metabolism.</text>
</comment>
<evidence type="ECO:0000256" key="8">
    <source>
        <dbReference type="ARBA" id="ARBA00047417"/>
    </source>
</evidence>
<accession>A0ABV3Z9L4</accession>
<keyword evidence="6 9" id="KW-0865">Zymogen</keyword>
<comment type="catalytic activity">
    <reaction evidence="2 9">
        <text>glutathione + H2O = L-cysteinylglycine + L-glutamate</text>
        <dbReference type="Rhea" id="RHEA:28807"/>
        <dbReference type="ChEBI" id="CHEBI:15377"/>
        <dbReference type="ChEBI" id="CHEBI:29985"/>
        <dbReference type="ChEBI" id="CHEBI:57925"/>
        <dbReference type="ChEBI" id="CHEBI:61694"/>
        <dbReference type="EC" id="3.4.19.13"/>
    </reaction>
</comment>
<dbReference type="PROSITE" id="PS00462">
    <property type="entry name" value="G_GLU_TRANSPEPTIDASE"/>
    <property type="match status" value="1"/>
</dbReference>
<comment type="catalytic activity">
    <reaction evidence="8 9">
        <text>an N-terminal (5-L-glutamyl)-[peptide] + an alpha-amino acid = 5-L-glutamyl amino acid + an N-terminal L-alpha-aminoacyl-[peptide]</text>
        <dbReference type="Rhea" id="RHEA:23904"/>
        <dbReference type="Rhea" id="RHEA-COMP:9780"/>
        <dbReference type="Rhea" id="RHEA-COMP:9795"/>
        <dbReference type="ChEBI" id="CHEBI:77644"/>
        <dbReference type="ChEBI" id="CHEBI:78597"/>
        <dbReference type="ChEBI" id="CHEBI:78599"/>
        <dbReference type="ChEBI" id="CHEBI:78608"/>
        <dbReference type="EC" id="2.3.2.2"/>
    </reaction>
</comment>
<comment type="PTM">
    <text evidence="9">Cleaved by autocatalysis into a large and a small subunit.</text>
</comment>
<dbReference type="InterPro" id="IPR051792">
    <property type="entry name" value="GGT_bact"/>
</dbReference>
<proteinExistence type="inferred from homology"/>
<dbReference type="Pfam" id="PF01019">
    <property type="entry name" value="G_glu_transpept"/>
    <property type="match status" value="1"/>
</dbReference>
<keyword evidence="10" id="KW-0732">Signal</keyword>
<dbReference type="Gene3D" id="1.10.246.130">
    <property type="match status" value="1"/>
</dbReference>
<dbReference type="SUPFAM" id="SSF56235">
    <property type="entry name" value="N-terminal nucleophile aminohydrolases (Ntn hydrolases)"/>
    <property type="match status" value="1"/>
</dbReference>
<dbReference type="EC" id="2.3.2.2" evidence="9"/>
<dbReference type="NCBIfam" id="TIGR00066">
    <property type="entry name" value="g_glut_trans"/>
    <property type="match status" value="1"/>
</dbReference>
<dbReference type="EC" id="3.4.19.13" evidence="9"/>
<dbReference type="Gene3D" id="3.60.20.40">
    <property type="match status" value="1"/>
</dbReference>
<dbReference type="InterPro" id="IPR043137">
    <property type="entry name" value="GGT_ssub_C"/>
</dbReference>
<evidence type="ECO:0000256" key="3">
    <source>
        <dbReference type="ARBA" id="ARBA00009381"/>
    </source>
</evidence>
<evidence type="ECO:0000256" key="7">
    <source>
        <dbReference type="ARBA" id="ARBA00023315"/>
    </source>
</evidence>